<accession>A0A1S9D7B7</accession>
<dbReference type="OrthoDB" id="429813at2759"/>
<proteinExistence type="inferred from homology"/>
<dbReference type="InterPro" id="IPR013120">
    <property type="entry name" value="FAR_NAD-bd"/>
</dbReference>
<dbReference type="EMBL" id="MKZY01000010">
    <property type="protein sequence ID" value="OOO04975.1"/>
    <property type="molecule type" value="Genomic_DNA"/>
</dbReference>
<keyword evidence="1" id="KW-0560">Oxidoreductase</keyword>
<comment type="catalytic activity">
    <reaction evidence="1">
        <text>a long-chain fatty acyl-CoA + 2 NADPH + 2 H(+) = a long-chain primary fatty alcohol + 2 NADP(+) + CoA</text>
        <dbReference type="Rhea" id="RHEA:52716"/>
        <dbReference type="ChEBI" id="CHEBI:15378"/>
        <dbReference type="ChEBI" id="CHEBI:57287"/>
        <dbReference type="ChEBI" id="CHEBI:57783"/>
        <dbReference type="ChEBI" id="CHEBI:58349"/>
        <dbReference type="ChEBI" id="CHEBI:77396"/>
        <dbReference type="ChEBI" id="CHEBI:83139"/>
        <dbReference type="EC" id="1.2.1.84"/>
    </reaction>
</comment>
<comment type="similarity">
    <text evidence="1">Belongs to the fatty acyl-CoA reductase family.</text>
</comment>
<dbReference type="eggNOG" id="KOG1221">
    <property type="taxonomic scope" value="Eukaryota"/>
</dbReference>
<dbReference type="GO" id="GO:0102965">
    <property type="term" value="F:alcohol-forming long-chain fatty acyl-CoA reductase activity"/>
    <property type="evidence" value="ECO:0007669"/>
    <property type="project" value="UniProtKB-EC"/>
</dbReference>
<keyword evidence="1" id="KW-0444">Lipid biosynthesis</keyword>
<dbReference type="InterPro" id="IPR026055">
    <property type="entry name" value="FAR"/>
</dbReference>
<feature type="domain" description="Thioester reductase (TE)" evidence="2">
    <location>
        <begin position="13"/>
        <end position="300"/>
    </location>
</feature>
<comment type="function">
    <text evidence="1">Catalyzes the reduction of fatty acyl-CoA to fatty alcohols.</text>
</comment>
<comment type="caution">
    <text evidence="3">The sequence shown here is derived from an EMBL/GenBank/DDBJ whole genome shotgun (WGS) entry which is preliminary data.</text>
</comment>
<name>A0A1S9D7B7_ASPOZ</name>
<dbReference type="PANTHER" id="PTHR11011:SF45">
    <property type="entry name" value="FATTY ACYL-COA REDUCTASE CG8306-RELATED"/>
    <property type="match status" value="1"/>
</dbReference>
<evidence type="ECO:0000313" key="3">
    <source>
        <dbReference type="EMBL" id="OOO04975.1"/>
    </source>
</evidence>
<evidence type="ECO:0000259" key="2">
    <source>
        <dbReference type="Pfam" id="PF07993"/>
    </source>
</evidence>
<dbReference type="EC" id="1.2.1.84" evidence="1"/>
<dbReference type="AlphaFoldDB" id="A0A1S9D7B7"/>
<dbReference type="VEuPathDB" id="FungiDB:AO090038000036"/>
<evidence type="ECO:0000256" key="1">
    <source>
        <dbReference type="RuleBase" id="RU363097"/>
    </source>
</evidence>
<dbReference type="Proteomes" id="UP000190312">
    <property type="component" value="Unassembled WGS sequence"/>
</dbReference>
<keyword evidence="1" id="KW-0521">NADP</keyword>
<dbReference type="GO" id="GO:0035336">
    <property type="term" value="P:long-chain fatty-acyl-CoA metabolic process"/>
    <property type="evidence" value="ECO:0007669"/>
    <property type="project" value="TreeGrafter"/>
</dbReference>
<dbReference type="GO" id="GO:0005777">
    <property type="term" value="C:peroxisome"/>
    <property type="evidence" value="ECO:0007669"/>
    <property type="project" value="TreeGrafter"/>
</dbReference>
<protein>
    <recommendedName>
        <fullName evidence="1">Fatty acyl-CoA reductase</fullName>
        <ecNumber evidence="1">1.2.1.84</ecNumber>
    </recommendedName>
</protein>
<keyword evidence="1" id="KW-0443">Lipid metabolism</keyword>
<reference evidence="3 4" key="1">
    <citation type="submission" date="2016-10" db="EMBL/GenBank/DDBJ databases">
        <title>Genome sequencing of Aspergillus oryzae BCC7051.</title>
        <authorList>
            <person name="Thammarongtham C."/>
            <person name="Vorapreeda T."/>
            <person name="Nookaew I."/>
            <person name="Srisuk T."/>
            <person name="Land M."/>
            <person name="Jeennor S."/>
            <person name="Laoteng K."/>
        </authorList>
    </citation>
    <scope>NUCLEOTIDE SEQUENCE [LARGE SCALE GENOMIC DNA]</scope>
    <source>
        <strain evidence="3 4">BCC7051</strain>
    </source>
</reference>
<sequence length="436" mass="49579">MMWDYYCDKSILITGASGFLGTAITHRLASKARPKRIYILCRRGESQLIRKWQRNLPEADFKWLFNLESITVIDGDIMQADLGLSPQMITELQKEVNIIIHAASTINLTYSLERVFDHIVQPSESLAQLALGFTCLDRFVYVSTAFANTHLYKLSSKPQTEINEEIYPLLGEGKLLDDSLLSAQDARDQITKTGSSTEFELHDFPWPYAYGKHLAERLVLNLFIEKGWASKVLILRPSVIGPAEKYPYPGYSVPLSTPSTALATAMIASSVFSVVVPTRCSKPEIEATIDEVPVDVVVDRMVAHVAFNTTGCVHAVGGERGRLSFMDFWGAAMKLRRLPWEPRIIWSSTVDWHSPDLHPVLRLYVILGTAFLFTEEKTNNLWKMLSPDERGDMILFRNTAGKSYELISRREHIRFLIRLFAKRTIFPAWLLVYLCR</sequence>
<dbReference type="Pfam" id="PF07993">
    <property type="entry name" value="NAD_binding_4"/>
    <property type="match status" value="1"/>
</dbReference>
<dbReference type="SUPFAM" id="SSF51735">
    <property type="entry name" value="NAD(P)-binding Rossmann-fold domains"/>
    <property type="match status" value="1"/>
</dbReference>
<evidence type="ECO:0000313" key="4">
    <source>
        <dbReference type="Proteomes" id="UP000190312"/>
    </source>
</evidence>
<dbReference type="Gene3D" id="3.40.50.720">
    <property type="entry name" value="NAD(P)-binding Rossmann-like Domain"/>
    <property type="match status" value="1"/>
</dbReference>
<gene>
    <name evidence="3" type="ORF">OAory_01113120</name>
</gene>
<organism evidence="3 4">
    <name type="scientific">Aspergillus oryzae</name>
    <name type="common">Yellow koji mold</name>
    <dbReference type="NCBI Taxonomy" id="5062"/>
    <lineage>
        <taxon>Eukaryota</taxon>
        <taxon>Fungi</taxon>
        <taxon>Dikarya</taxon>
        <taxon>Ascomycota</taxon>
        <taxon>Pezizomycotina</taxon>
        <taxon>Eurotiomycetes</taxon>
        <taxon>Eurotiomycetidae</taxon>
        <taxon>Eurotiales</taxon>
        <taxon>Aspergillaceae</taxon>
        <taxon>Aspergillus</taxon>
        <taxon>Aspergillus subgen. Circumdati</taxon>
    </lineage>
</organism>
<dbReference type="PANTHER" id="PTHR11011">
    <property type="entry name" value="MALE STERILITY PROTEIN 2-RELATED"/>
    <property type="match status" value="1"/>
</dbReference>
<dbReference type="InterPro" id="IPR036291">
    <property type="entry name" value="NAD(P)-bd_dom_sf"/>
</dbReference>
<dbReference type="GO" id="GO:0080019">
    <property type="term" value="F:alcohol-forming very long-chain fatty acyl-CoA reductase activity"/>
    <property type="evidence" value="ECO:0007669"/>
    <property type="project" value="InterPro"/>
</dbReference>